<evidence type="ECO:0000256" key="1">
    <source>
        <dbReference type="SAM" id="MobiDB-lite"/>
    </source>
</evidence>
<gene>
    <name evidence="2" type="ORF">LWI28_021152</name>
</gene>
<feature type="compositionally biased region" description="Polar residues" evidence="1">
    <location>
        <begin position="199"/>
        <end position="215"/>
    </location>
</feature>
<evidence type="ECO:0000313" key="2">
    <source>
        <dbReference type="EMBL" id="KAI9201290.1"/>
    </source>
</evidence>
<feature type="region of interest" description="Disordered" evidence="1">
    <location>
        <begin position="184"/>
        <end position="215"/>
    </location>
</feature>
<reference evidence="2" key="1">
    <citation type="journal article" date="2022" name="Plant J.">
        <title>Strategies of tolerance reflected in two North American maple genomes.</title>
        <authorList>
            <person name="McEvoy S.L."/>
            <person name="Sezen U.U."/>
            <person name="Trouern-Trend A."/>
            <person name="McMahon S.M."/>
            <person name="Schaberg P.G."/>
            <person name="Yang J."/>
            <person name="Wegrzyn J.L."/>
            <person name="Swenson N.G."/>
        </authorList>
    </citation>
    <scope>NUCLEOTIDE SEQUENCE</scope>
    <source>
        <strain evidence="2">91603</strain>
    </source>
</reference>
<reference evidence="2" key="2">
    <citation type="submission" date="2023-02" db="EMBL/GenBank/DDBJ databases">
        <authorList>
            <person name="Swenson N.G."/>
            <person name="Wegrzyn J.L."/>
            <person name="Mcevoy S.L."/>
        </authorList>
    </citation>
    <scope>NUCLEOTIDE SEQUENCE</scope>
    <source>
        <strain evidence="2">91603</strain>
        <tissue evidence="2">Leaf</tissue>
    </source>
</reference>
<accession>A0AAD5JK49</accession>
<keyword evidence="3" id="KW-1185">Reference proteome</keyword>
<comment type="caution">
    <text evidence="2">The sequence shown here is derived from an EMBL/GenBank/DDBJ whole genome shotgun (WGS) entry which is preliminary data.</text>
</comment>
<dbReference type="AlphaFoldDB" id="A0AAD5JK49"/>
<protein>
    <submittedName>
        <fullName evidence="2">Uncharacterized protein</fullName>
    </submittedName>
</protein>
<feature type="region of interest" description="Disordered" evidence="1">
    <location>
        <begin position="47"/>
        <end position="68"/>
    </location>
</feature>
<dbReference type="Proteomes" id="UP001064489">
    <property type="component" value="Chromosome 9"/>
</dbReference>
<organism evidence="2 3">
    <name type="scientific">Acer negundo</name>
    <name type="common">Box elder</name>
    <dbReference type="NCBI Taxonomy" id="4023"/>
    <lineage>
        <taxon>Eukaryota</taxon>
        <taxon>Viridiplantae</taxon>
        <taxon>Streptophyta</taxon>
        <taxon>Embryophyta</taxon>
        <taxon>Tracheophyta</taxon>
        <taxon>Spermatophyta</taxon>
        <taxon>Magnoliopsida</taxon>
        <taxon>eudicotyledons</taxon>
        <taxon>Gunneridae</taxon>
        <taxon>Pentapetalae</taxon>
        <taxon>rosids</taxon>
        <taxon>malvids</taxon>
        <taxon>Sapindales</taxon>
        <taxon>Sapindaceae</taxon>
        <taxon>Hippocastanoideae</taxon>
        <taxon>Acereae</taxon>
        <taxon>Acer</taxon>
    </lineage>
</organism>
<dbReference type="EMBL" id="JAJSOW010000001">
    <property type="protein sequence ID" value="KAI9201290.1"/>
    <property type="molecule type" value="Genomic_DNA"/>
</dbReference>
<proteinExistence type="predicted"/>
<sequence length="215" mass="24503">MDIPDRLKEVEESVEYLSTQKELLGQISAQLEQLNQHVFGKEKEIGEHSFNNDNGRSPNRGSHGLGRFSSFLPKTLEIDFPRYDGRNDPTTRIGKAEKYFHFMILLTLIKSPWLLFILKISSVIEYQTRFERVLDKVGNLAQDKKISCFVKGLRDTIRTDVQAHCPSTLTVAIGLAKLYEARDQAQKKPNQPIIRSARPTPTSNNLNFPTTTTIK</sequence>
<name>A0AAD5JK49_ACENE</name>
<feature type="compositionally biased region" description="Polar residues" evidence="1">
    <location>
        <begin position="49"/>
        <end position="60"/>
    </location>
</feature>
<evidence type="ECO:0000313" key="3">
    <source>
        <dbReference type="Proteomes" id="UP001064489"/>
    </source>
</evidence>